<dbReference type="Proteomes" id="UP000075737">
    <property type="component" value="Unassembled WGS sequence"/>
</dbReference>
<dbReference type="PATRIC" id="fig|520767.4.peg.2129"/>
<evidence type="ECO:0000256" key="1">
    <source>
        <dbReference type="ARBA" id="ARBA00004651"/>
    </source>
</evidence>
<keyword evidence="10" id="KW-0966">Cell projection</keyword>
<keyword evidence="10" id="KW-0282">Flagellum</keyword>
<dbReference type="STRING" id="520767.ATZ99_20080"/>
<evidence type="ECO:0000256" key="2">
    <source>
        <dbReference type="ARBA" id="ARBA00006156"/>
    </source>
</evidence>
<comment type="function">
    <text evidence="9">Role in flagellar biosynthesis.</text>
</comment>
<protein>
    <recommendedName>
        <fullName evidence="3 9">Flagellar biosynthetic protein FliQ</fullName>
    </recommendedName>
</protein>
<keyword evidence="5 9" id="KW-0812">Transmembrane</keyword>
<keyword evidence="4 9" id="KW-1003">Cell membrane</keyword>
<evidence type="ECO:0000313" key="11">
    <source>
        <dbReference type="Proteomes" id="UP000075737"/>
    </source>
</evidence>
<comment type="similarity">
    <text evidence="2 9">Belongs to the FliQ/MopD/SpaQ family.</text>
</comment>
<dbReference type="PANTHER" id="PTHR34040:SF2">
    <property type="entry name" value="FLAGELLAR BIOSYNTHETIC PROTEIN FLIQ"/>
    <property type="match status" value="1"/>
</dbReference>
<dbReference type="GO" id="GO:0009306">
    <property type="term" value="P:protein secretion"/>
    <property type="evidence" value="ECO:0007669"/>
    <property type="project" value="InterPro"/>
</dbReference>
<gene>
    <name evidence="9 10" type="primary">fliQ</name>
    <name evidence="10" type="ORF">ATZ99_20080</name>
</gene>
<keyword evidence="10" id="KW-0969">Cilium</keyword>
<comment type="subcellular location">
    <subcellularLocation>
        <location evidence="1 9">Cell membrane</location>
        <topology evidence="1">Multi-pass membrane protein</topology>
    </subcellularLocation>
    <subcellularLocation>
        <location evidence="9">Bacterial flagellum basal body</location>
    </subcellularLocation>
</comment>
<evidence type="ECO:0000256" key="5">
    <source>
        <dbReference type="ARBA" id="ARBA00022692"/>
    </source>
</evidence>
<proteinExistence type="inferred from homology"/>
<dbReference type="GO" id="GO:0044780">
    <property type="term" value="P:bacterial-type flagellum assembly"/>
    <property type="evidence" value="ECO:0007669"/>
    <property type="project" value="InterPro"/>
</dbReference>
<dbReference type="GO" id="GO:0005886">
    <property type="term" value="C:plasma membrane"/>
    <property type="evidence" value="ECO:0007669"/>
    <property type="project" value="UniProtKB-SubCell"/>
</dbReference>
<dbReference type="InterPro" id="IPR002191">
    <property type="entry name" value="Bac_export_3"/>
</dbReference>
<keyword evidence="7 9" id="KW-0472">Membrane</keyword>
<dbReference type="Pfam" id="PF01313">
    <property type="entry name" value="Bac_export_3"/>
    <property type="match status" value="1"/>
</dbReference>
<evidence type="ECO:0000256" key="3">
    <source>
        <dbReference type="ARBA" id="ARBA00021718"/>
    </source>
</evidence>
<dbReference type="PRINTS" id="PR00952">
    <property type="entry name" value="TYPE3IMQPROT"/>
</dbReference>
<dbReference type="OrthoDB" id="9806440at2"/>
<evidence type="ECO:0000313" key="10">
    <source>
        <dbReference type="EMBL" id="KYO64572.1"/>
    </source>
</evidence>
<accession>A0A162M962</accession>
<dbReference type="InterPro" id="IPR006305">
    <property type="entry name" value="FliQ"/>
</dbReference>
<dbReference type="RefSeq" id="WP_068749100.1">
    <property type="nucleotide sequence ID" value="NZ_LOHZ01000042.1"/>
</dbReference>
<dbReference type="AlphaFoldDB" id="A0A162M962"/>
<comment type="caution">
    <text evidence="10">The sequence shown here is derived from an EMBL/GenBank/DDBJ whole genome shotgun (WGS) entry which is preliminary data.</text>
</comment>
<evidence type="ECO:0000256" key="9">
    <source>
        <dbReference type="RuleBase" id="RU364090"/>
    </source>
</evidence>
<evidence type="ECO:0000256" key="7">
    <source>
        <dbReference type="ARBA" id="ARBA00023136"/>
    </source>
</evidence>
<sequence>MSQETVIYLAKEALGVAILVSAPILGFSMIIGLIVSILQATTQIHEQTLTFLPKIIAAVIALLIFGPWMLSTLLHFTETMFLQLPYFIK</sequence>
<name>A0A162M962_9FIRM</name>
<organism evidence="10 11">
    <name type="scientific">Thermovenabulum gondwanense</name>
    <dbReference type="NCBI Taxonomy" id="520767"/>
    <lineage>
        <taxon>Bacteria</taxon>
        <taxon>Bacillati</taxon>
        <taxon>Bacillota</taxon>
        <taxon>Clostridia</taxon>
        <taxon>Thermosediminibacterales</taxon>
        <taxon>Thermosediminibacteraceae</taxon>
        <taxon>Thermovenabulum</taxon>
    </lineage>
</organism>
<dbReference type="PIRSF" id="PIRSF004669">
    <property type="entry name" value="FliQ"/>
    <property type="match status" value="1"/>
</dbReference>
<keyword evidence="11" id="KW-1185">Reference proteome</keyword>
<evidence type="ECO:0000256" key="6">
    <source>
        <dbReference type="ARBA" id="ARBA00022989"/>
    </source>
</evidence>
<dbReference type="EMBL" id="LOHZ01000042">
    <property type="protein sequence ID" value="KYO64572.1"/>
    <property type="molecule type" value="Genomic_DNA"/>
</dbReference>
<feature type="transmembrane region" description="Helical" evidence="9">
    <location>
        <begin position="12"/>
        <end position="35"/>
    </location>
</feature>
<keyword evidence="8 9" id="KW-0975">Bacterial flagellum</keyword>
<dbReference type="NCBIfam" id="TIGR01402">
    <property type="entry name" value="fliQ"/>
    <property type="match status" value="1"/>
</dbReference>
<dbReference type="PANTHER" id="PTHR34040">
    <property type="entry name" value="FLAGELLAR BIOSYNTHETIC PROTEIN FLIQ"/>
    <property type="match status" value="1"/>
</dbReference>
<dbReference type="GO" id="GO:0009425">
    <property type="term" value="C:bacterial-type flagellum basal body"/>
    <property type="evidence" value="ECO:0007669"/>
    <property type="project" value="UniProtKB-SubCell"/>
</dbReference>
<evidence type="ECO:0000256" key="4">
    <source>
        <dbReference type="ARBA" id="ARBA00022475"/>
    </source>
</evidence>
<keyword evidence="6 9" id="KW-1133">Transmembrane helix</keyword>
<evidence type="ECO:0000256" key="8">
    <source>
        <dbReference type="ARBA" id="ARBA00023143"/>
    </source>
</evidence>
<reference evidence="10 11" key="1">
    <citation type="submission" date="2015-12" db="EMBL/GenBank/DDBJ databases">
        <title>Draft genome of Thermovenabulum gondwanense isolated from a red thermophilic microbial mat colonisisng an outflow channel of a bore well.</title>
        <authorList>
            <person name="Patel B.K."/>
        </authorList>
    </citation>
    <scope>NUCLEOTIDE SEQUENCE [LARGE SCALE GENOMIC DNA]</scope>
    <source>
        <strain evidence="10 11">R270</strain>
    </source>
</reference>
<feature type="transmembrane region" description="Helical" evidence="9">
    <location>
        <begin position="55"/>
        <end position="76"/>
    </location>
</feature>